<accession>A0A951IW52</accession>
<evidence type="ECO:0000313" key="2">
    <source>
        <dbReference type="Proteomes" id="UP000727490"/>
    </source>
</evidence>
<dbReference type="EMBL" id="RPHB01000004">
    <property type="protein sequence ID" value="MBW3468270.1"/>
    <property type="molecule type" value="Genomic_DNA"/>
</dbReference>
<protein>
    <submittedName>
        <fullName evidence="1">Uncharacterized protein</fullName>
    </submittedName>
</protein>
<organism evidence="1 2">
    <name type="scientific">Arthrospiribacter ruber</name>
    <dbReference type="NCBI Taxonomy" id="2487934"/>
    <lineage>
        <taxon>Bacteria</taxon>
        <taxon>Pseudomonadati</taxon>
        <taxon>Bacteroidota</taxon>
        <taxon>Cytophagia</taxon>
        <taxon>Cytophagales</taxon>
        <taxon>Cyclobacteriaceae</taxon>
        <taxon>Arthrospiribacter</taxon>
    </lineage>
</organism>
<dbReference type="InterPro" id="IPR045767">
    <property type="entry name" value="DUF6134"/>
</dbReference>
<dbReference type="AlphaFoldDB" id="A0A951IW52"/>
<dbReference type="Pfam" id="PF19630">
    <property type="entry name" value="DUF6134"/>
    <property type="match status" value="1"/>
</dbReference>
<dbReference type="Proteomes" id="UP000727490">
    <property type="component" value="Unassembled WGS sequence"/>
</dbReference>
<keyword evidence="2" id="KW-1185">Reference proteome</keyword>
<comment type="caution">
    <text evidence="1">The sequence shown here is derived from an EMBL/GenBank/DDBJ whole genome shotgun (WGS) entry which is preliminary data.</text>
</comment>
<proteinExistence type="predicted"/>
<evidence type="ECO:0000313" key="1">
    <source>
        <dbReference type="EMBL" id="MBW3468270.1"/>
    </source>
</evidence>
<gene>
    <name evidence="1" type="ORF">EGN73_10680</name>
</gene>
<sequence>MAGISIGEMTAKKFDRGEEVVYELSSNVSFWFFGRINLDYFTKTTYKDGLLRTVRLTSNTNRGNFKSDIDWKGDHYKVQTTNYKYELDTTIHKPLYFSAAVFYFQEPKQVKEFMAEAYGLVSPIVKKGEYYEVDVNGNRNRFYYKNGELEKAVMQFPVKNYVITRKD</sequence>
<reference evidence="1 2" key="1">
    <citation type="journal article" date="2020" name="Syst. Appl. Microbiol.">
        <title>Arthrospiribacter ruber gen. nov., sp. nov., a novel bacterium isolated from Arthrospira cultures.</title>
        <authorList>
            <person name="Waleron M."/>
            <person name="Misztak A."/>
            <person name="Waleron M.M."/>
            <person name="Furmaniak M."/>
            <person name="Mrozik A."/>
            <person name="Waleron K."/>
        </authorList>
    </citation>
    <scope>NUCLEOTIDE SEQUENCE [LARGE SCALE GENOMIC DNA]</scope>
    <source>
        <strain evidence="1 2">DPMB0001</strain>
    </source>
</reference>
<name>A0A951IW52_9BACT</name>